<evidence type="ECO:0000313" key="2">
    <source>
        <dbReference type="EMBL" id="MBK1633071.1"/>
    </source>
</evidence>
<comment type="caution">
    <text evidence="2">The sequence shown here is derived from an EMBL/GenBank/DDBJ whole genome shotgun (WGS) entry which is preliminary data.</text>
</comment>
<sequence>MLYKEAWEIKAAEGRRPPSSTQLRARTEHSISAKVAASRLGRAEQRNQVEVSGPFGERGRARMFDPDPDPETECKIA</sequence>
<dbReference type="RefSeq" id="WP_200241030.1">
    <property type="nucleotide sequence ID" value="NZ_NRRV01000066.1"/>
</dbReference>
<evidence type="ECO:0000313" key="3">
    <source>
        <dbReference type="Proteomes" id="UP000748752"/>
    </source>
</evidence>
<feature type="compositionally biased region" description="Basic and acidic residues" evidence="1">
    <location>
        <begin position="7"/>
        <end position="16"/>
    </location>
</feature>
<dbReference type="Proteomes" id="UP000748752">
    <property type="component" value="Unassembled WGS sequence"/>
</dbReference>
<reference evidence="2 3" key="1">
    <citation type="journal article" date="2020" name="Microorganisms">
        <title>Osmotic Adaptation and Compatible Solute Biosynthesis of Phototrophic Bacteria as Revealed from Genome Analyses.</title>
        <authorList>
            <person name="Imhoff J.F."/>
            <person name="Rahn T."/>
            <person name="Kunzel S."/>
            <person name="Keller A."/>
            <person name="Neulinger S.C."/>
        </authorList>
    </citation>
    <scope>NUCLEOTIDE SEQUENCE [LARGE SCALE GENOMIC DNA]</scope>
    <source>
        <strain evidence="2 3">DSM 6210</strain>
    </source>
</reference>
<proteinExistence type="predicted"/>
<evidence type="ECO:0000256" key="1">
    <source>
        <dbReference type="SAM" id="MobiDB-lite"/>
    </source>
</evidence>
<feature type="region of interest" description="Disordered" evidence="1">
    <location>
        <begin position="7"/>
        <end position="77"/>
    </location>
</feature>
<dbReference type="EMBL" id="NRRV01000066">
    <property type="protein sequence ID" value="MBK1633071.1"/>
    <property type="molecule type" value="Genomic_DNA"/>
</dbReference>
<gene>
    <name evidence="2" type="ORF">CKO31_20400</name>
</gene>
<keyword evidence="3" id="KW-1185">Reference proteome</keyword>
<protein>
    <submittedName>
        <fullName evidence="2">Uncharacterized protein</fullName>
    </submittedName>
</protein>
<accession>A0ABS1CNX6</accession>
<organism evidence="2 3">
    <name type="scientific">Thiohalocapsa halophila</name>
    <dbReference type="NCBI Taxonomy" id="69359"/>
    <lineage>
        <taxon>Bacteria</taxon>
        <taxon>Pseudomonadati</taxon>
        <taxon>Pseudomonadota</taxon>
        <taxon>Gammaproteobacteria</taxon>
        <taxon>Chromatiales</taxon>
        <taxon>Chromatiaceae</taxon>
        <taxon>Thiohalocapsa</taxon>
    </lineage>
</organism>
<name>A0ABS1CNX6_9GAMM</name>